<dbReference type="SUPFAM" id="SSF103473">
    <property type="entry name" value="MFS general substrate transporter"/>
    <property type="match status" value="1"/>
</dbReference>
<dbReference type="Gene3D" id="1.20.1250.20">
    <property type="entry name" value="MFS general substrate transporter like domains"/>
    <property type="match status" value="1"/>
</dbReference>
<dbReference type="EMBL" id="CADCWK010000126">
    <property type="protein sequence ID" value="CAA9556197.1"/>
    <property type="molecule type" value="Genomic_DNA"/>
</dbReference>
<feature type="transmembrane region" description="Helical" evidence="6">
    <location>
        <begin position="373"/>
        <end position="389"/>
    </location>
</feature>
<name>A0A6J4URX9_9BACT</name>
<proteinExistence type="predicted"/>
<keyword evidence="5 6" id="KW-0472">Membrane</keyword>
<dbReference type="Pfam" id="PF07690">
    <property type="entry name" value="MFS_1"/>
    <property type="match status" value="1"/>
</dbReference>
<evidence type="ECO:0000256" key="1">
    <source>
        <dbReference type="ARBA" id="ARBA00004651"/>
    </source>
</evidence>
<organism evidence="8">
    <name type="scientific">uncultured Thermomicrobiales bacterium</name>
    <dbReference type="NCBI Taxonomy" id="1645740"/>
    <lineage>
        <taxon>Bacteria</taxon>
        <taxon>Pseudomonadati</taxon>
        <taxon>Thermomicrobiota</taxon>
        <taxon>Thermomicrobia</taxon>
        <taxon>Thermomicrobiales</taxon>
        <taxon>environmental samples</taxon>
    </lineage>
</organism>
<feature type="transmembrane region" description="Helical" evidence="6">
    <location>
        <begin position="173"/>
        <end position="197"/>
    </location>
</feature>
<keyword evidence="4 6" id="KW-1133">Transmembrane helix</keyword>
<feature type="transmembrane region" description="Helical" evidence="6">
    <location>
        <begin position="21"/>
        <end position="45"/>
    </location>
</feature>
<protein>
    <recommendedName>
        <fullName evidence="7">Major facilitator superfamily (MFS) profile domain-containing protein</fullName>
    </recommendedName>
</protein>
<feature type="transmembrane region" description="Helical" evidence="6">
    <location>
        <begin position="147"/>
        <end position="167"/>
    </location>
</feature>
<reference evidence="8" key="1">
    <citation type="submission" date="2020-02" db="EMBL/GenBank/DDBJ databases">
        <authorList>
            <person name="Meier V. D."/>
        </authorList>
    </citation>
    <scope>NUCLEOTIDE SEQUENCE</scope>
    <source>
        <strain evidence="8">AVDCRST_MAG33</strain>
    </source>
</reference>
<keyword evidence="2" id="KW-1003">Cell membrane</keyword>
<evidence type="ECO:0000313" key="8">
    <source>
        <dbReference type="EMBL" id="CAA9556197.1"/>
    </source>
</evidence>
<dbReference type="GO" id="GO:0005886">
    <property type="term" value="C:plasma membrane"/>
    <property type="evidence" value="ECO:0007669"/>
    <property type="project" value="UniProtKB-SubCell"/>
</dbReference>
<gene>
    <name evidence="8" type="ORF">AVDCRST_MAG33-1305</name>
</gene>
<dbReference type="InterPro" id="IPR036259">
    <property type="entry name" value="MFS_trans_sf"/>
</dbReference>
<dbReference type="PANTHER" id="PTHR43124">
    <property type="entry name" value="PURINE EFFLUX PUMP PBUE"/>
    <property type="match status" value="1"/>
</dbReference>
<feature type="transmembrane region" description="Helical" evidence="6">
    <location>
        <begin position="283"/>
        <end position="301"/>
    </location>
</feature>
<dbReference type="CDD" id="cd17324">
    <property type="entry name" value="MFS_NepI_like"/>
    <property type="match status" value="1"/>
</dbReference>
<evidence type="ECO:0000256" key="2">
    <source>
        <dbReference type="ARBA" id="ARBA00022475"/>
    </source>
</evidence>
<dbReference type="InterPro" id="IPR050189">
    <property type="entry name" value="MFS_Efflux_Transporters"/>
</dbReference>
<dbReference type="InterPro" id="IPR011701">
    <property type="entry name" value="MFS"/>
</dbReference>
<evidence type="ECO:0000256" key="4">
    <source>
        <dbReference type="ARBA" id="ARBA00022989"/>
    </source>
</evidence>
<feature type="transmembrane region" description="Helical" evidence="6">
    <location>
        <begin position="252"/>
        <end position="271"/>
    </location>
</feature>
<keyword evidence="3 6" id="KW-0812">Transmembrane</keyword>
<evidence type="ECO:0000259" key="7">
    <source>
        <dbReference type="PROSITE" id="PS50850"/>
    </source>
</evidence>
<feature type="domain" description="Major facilitator superfamily (MFS) profile" evidence="7">
    <location>
        <begin position="23"/>
        <end position="394"/>
    </location>
</feature>
<feature type="transmembrane region" description="Helical" evidence="6">
    <location>
        <begin position="342"/>
        <end position="361"/>
    </location>
</feature>
<dbReference type="InterPro" id="IPR020846">
    <property type="entry name" value="MFS_dom"/>
</dbReference>
<feature type="transmembrane region" description="Helical" evidence="6">
    <location>
        <begin position="218"/>
        <end position="246"/>
    </location>
</feature>
<dbReference type="GO" id="GO:0022857">
    <property type="term" value="F:transmembrane transporter activity"/>
    <property type="evidence" value="ECO:0007669"/>
    <property type="project" value="InterPro"/>
</dbReference>
<dbReference type="PROSITE" id="PS50850">
    <property type="entry name" value="MFS"/>
    <property type="match status" value="1"/>
</dbReference>
<accession>A0A6J4URX9</accession>
<dbReference type="PRINTS" id="PR01035">
    <property type="entry name" value="TCRTETA"/>
</dbReference>
<sequence length="397" mass="39838">MAEAGETARESGNGPTLREALPGLIGLLVAGFLAVTTELLPVGVLPAIGEAFDVEESVAGLLVSAYAVMVAALAVPLTILTRKLPRKPLLLALMATFAVSNALVAVAPTFEVVVAGRVVGGLTHALFFSVSIGYSARLVDRVWMGRAMAVVGSGISAGLILGVPLMTSLASALGWRVAFATLAVLGLASTVGVSRILPPVGNDVPAREAGTSGGHGRLAAAVSANGLTFLGQFTLYTFISLVLLGSGADERAIGPLLLGLGLCGLAGLWFAGRTLDRNPRFGAVAVLAVTSLAIVAVGVGYPSLAAVVIAAAIWGAAFGAVPSVFQSVAVRTHSTSGEMAGAWVNATSNAGIAGGAALGALLLDRGGVDDLPWAAATITALALVVVLFARQTFSRTP</sequence>
<evidence type="ECO:0000256" key="3">
    <source>
        <dbReference type="ARBA" id="ARBA00022692"/>
    </source>
</evidence>
<dbReference type="AlphaFoldDB" id="A0A6J4URX9"/>
<evidence type="ECO:0000256" key="5">
    <source>
        <dbReference type="ARBA" id="ARBA00023136"/>
    </source>
</evidence>
<feature type="transmembrane region" description="Helical" evidence="6">
    <location>
        <begin position="114"/>
        <end position="135"/>
    </location>
</feature>
<evidence type="ECO:0000256" key="6">
    <source>
        <dbReference type="SAM" id="Phobius"/>
    </source>
</evidence>
<dbReference type="PANTHER" id="PTHR43124:SF3">
    <property type="entry name" value="CHLORAMPHENICOL EFFLUX PUMP RV0191"/>
    <property type="match status" value="1"/>
</dbReference>
<comment type="subcellular location">
    <subcellularLocation>
        <location evidence="1">Cell membrane</location>
        <topology evidence="1">Multi-pass membrane protein</topology>
    </subcellularLocation>
</comment>
<feature type="transmembrane region" description="Helical" evidence="6">
    <location>
        <begin position="89"/>
        <end position="108"/>
    </location>
</feature>
<feature type="transmembrane region" description="Helical" evidence="6">
    <location>
        <begin position="57"/>
        <end position="77"/>
    </location>
</feature>
<dbReference type="InterPro" id="IPR001958">
    <property type="entry name" value="Tet-R_TetA/multi-R_MdtG-like"/>
</dbReference>
<feature type="transmembrane region" description="Helical" evidence="6">
    <location>
        <begin position="307"/>
        <end position="330"/>
    </location>
</feature>